<comment type="caution">
    <text evidence="1">The sequence shown here is derived from an EMBL/GenBank/DDBJ whole genome shotgun (WGS) entry which is preliminary data.</text>
</comment>
<protein>
    <submittedName>
        <fullName evidence="1">CaiB/BaiF CoA-transferase family protein</fullName>
    </submittedName>
</protein>
<name>A0ABU2VK31_9ACTN</name>
<sequence length="328" mass="35166">MPVSNALFETDAPQPSGGPLAGVRVVELAGLGPAPMAAMFLAELGADVVRVERPRPSPVTDGLDRGRSSIVVDLKDSQGAEAVLRMAERADILLEGYRPGVMERLGLGPDAVLCRNPRIVYGRMTGWGQSGPRASTAGHDINYIALTGTLAAIGSPGGPPQIPLNLLGDFGGGSLYLLVGVLAALHHARATGEGQVVDAAIVDGVTHLAAMIWEKRRENSWSDEAGTNLLDGGAPFYSVYQTLDDRWYSVGALEPQFYAELVRLLDLPHWAGRQYDRVGWPSMRSAFTARFRSRTRGEWDAVFEGTDACAVPVLTWSEAVADPHLRAR</sequence>
<dbReference type="Gene3D" id="3.30.1540.10">
    <property type="entry name" value="formyl-coa transferase, domain 3"/>
    <property type="match status" value="1"/>
</dbReference>
<dbReference type="InterPro" id="IPR003673">
    <property type="entry name" value="CoA-Trfase_fam_III"/>
</dbReference>
<evidence type="ECO:0000313" key="2">
    <source>
        <dbReference type="Proteomes" id="UP001183824"/>
    </source>
</evidence>
<dbReference type="RefSeq" id="WP_311718705.1">
    <property type="nucleotide sequence ID" value="NZ_JAVREZ010000018.1"/>
</dbReference>
<dbReference type="InterPro" id="IPR044855">
    <property type="entry name" value="CoA-Trfase_III_dom3_sf"/>
</dbReference>
<dbReference type="PANTHER" id="PTHR48228:SF5">
    <property type="entry name" value="ALPHA-METHYLACYL-COA RACEMASE"/>
    <property type="match status" value="1"/>
</dbReference>
<keyword evidence="2" id="KW-1185">Reference proteome</keyword>
<dbReference type="EMBL" id="JAVREZ010000018">
    <property type="protein sequence ID" value="MDT0485943.1"/>
    <property type="molecule type" value="Genomic_DNA"/>
</dbReference>
<reference evidence="2" key="1">
    <citation type="submission" date="2023-07" db="EMBL/GenBank/DDBJ databases">
        <title>30 novel species of actinomycetes from the DSMZ collection.</title>
        <authorList>
            <person name="Nouioui I."/>
        </authorList>
    </citation>
    <scope>NUCLEOTIDE SEQUENCE [LARGE SCALE GENOMIC DNA]</scope>
    <source>
        <strain evidence="2">DSM 41640</strain>
    </source>
</reference>
<evidence type="ECO:0000313" key="1">
    <source>
        <dbReference type="EMBL" id="MDT0485943.1"/>
    </source>
</evidence>
<organism evidence="1 2">
    <name type="scientific">Streptomyces doebereineriae</name>
    <dbReference type="NCBI Taxonomy" id="3075528"/>
    <lineage>
        <taxon>Bacteria</taxon>
        <taxon>Bacillati</taxon>
        <taxon>Actinomycetota</taxon>
        <taxon>Actinomycetes</taxon>
        <taxon>Kitasatosporales</taxon>
        <taxon>Streptomycetaceae</taxon>
        <taxon>Streptomyces</taxon>
    </lineage>
</organism>
<dbReference type="InterPro" id="IPR050509">
    <property type="entry name" value="CoA-transferase_III"/>
</dbReference>
<proteinExistence type="predicted"/>
<dbReference type="PANTHER" id="PTHR48228">
    <property type="entry name" value="SUCCINYL-COA--D-CITRAMALATE COA-TRANSFERASE"/>
    <property type="match status" value="1"/>
</dbReference>
<dbReference type="SUPFAM" id="SSF89796">
    <property type="entry name" value="CoA-transferase family III (CaiB/BaiF)"/>
    <property type="match status" value="1"/>
</dbReference>
<accession>A0ABU2VK31</accession>
<dbReference type="Pfam" id="PF02515">
    <property type="entry name" value="CoA_transf_3"/>
    <property type="match status" value="1"/>
</dbReference>
<gene>
    <name evidence="1" type="ORF">RNB18_38290</name>
</gene>
<dbReference type="Gene3D" id="3.40.50.10540">
    <property type="entry name" value="Crotonobetainyl-coa:carnitine coa-transferase, domain 1"/>
    <property type="match status" value="1"/>
</dbReference>
<dbReference type="InterPro" id="IPR023606">
    <property type="entry name" value="CoA-Trfase_III_dom_1_sf"/>
</dbReference>
<dbReference type="Proteomes" id="UP001183824">
    <property type="component" value="Unassembled WGS sequence"/>
</dbReference>